<comment type="caution">
    <text evidence="10">The sequence shown here is derived from an EMBL/GenBank/DDBJ whole genome shotgun (WGS) entry which is preliminary data.</text>
</comment>
<reference evidence="10" key="1">
    <citation type="submission" date="2020-08" db="EMBL/GenBank/DDBJ databases">
        <title>Genome public.</title>
        <authorList>
            <person name="Liu C."/>
            <person name="Sun Q."/>
        </authorList>
    </citation>
    <scope>NUCLEOTIDE SEQUENCE</scope>
    <source>
        <strain evidence="10">BX8</strain>
    </source>
</reference>
<keyword evidence="2" id="KW-0813">Transport</keyword>
<keyword evidence="11" id="KW-1185">Reference proteome</keyword>
<dbReference type="InterPro" id="IPR001851">
    <property type="entry name" value="ABC_transp_permease"/>
</dbReference>
<evidence type="ECO:0000256" key="9">
    <source>
        <dbReference type="SAM" id="Phobius"/>
    </source>
</evidence>
<feature type="transmembrane region" description="Helical" evidence="9">
    <location>
        <begin position="24"/>
        <end position="44"/>
    </location>
</feature>
<feature type="transmembrane region" description="Helical" evidence="9">
    <location>
        <begin position="219"/>
        <end position="241"/>
    </location>
</feature>
<comment type="subcellular location">
    <subcellularLocation>
        <location evidence="1">Cell membrane</location>
        <topology evidence="1">Multi-pass membrane protein</topology>
    </subcellularLocation>
</comment>
<feature type="transmembrane region" description="Helical" evidence="9">
    <location>
        <begin position="76"/>
        <end position="94"/>
    </location>
</feature>
<evidence type="ECO:0000256" key="2">
    <source>
        <dbReference type="ARBA" id="ARBA00022448"/>
    </source>
</evidence>
<evidence type="ECO:0000256" key="7">
    <source>
        <dbReference type="ARBA" id="ARBA00023136"/>
    </source>
</evidence>
<evidence type="ECO:0000313" key="10">
    <source>
        <dbReference type="EMBL" id="MBC5582271.1"/>
    </source>
</evidence>
<feature type="transmembrane region" description="Helical" evidence="9">
    <location>
        <begin position="100"/>
        <end position="119"/>
    </location>
</feature>
<organism evidence="10 11">
    <name type="scientific">Anaerofilum hominis</name>
    <dbReference type="NCBI Taxonomy" id="2763016"/>
    <lineage>
        <taxon>Bacteria</taxon>
        <taxon>Bacillati</taxon>
        <taxon>Bacillota</taxon>
        <taxon>Clostridia</taxon>
        <taxon>Eubacteriales</taxon>
        <taxon>Oscillospiraceae</taxon>
        <taxon>Anaerofilum</taxon>
    </lineage>
</organism>
<dbReference type="Proteomes" id="UP000659630">
    <property type="component" value="Unassembled WGS sequence"/>
</dbReference>
<evidence type="ECO:0000256" key="1">
    <source>
        <dbReference type="ARBA" id="ARBA00004651"/>
    </source>
</evidence>
<feature type="transmembrane region" description="Helical" evidence="9">
    <location>
        <begin position="166"/>
        <end position="188"/>
    </location>
</feature>
<gene>
    <name evidence="10" type="ORF">H8S23_12210</name>
</gene>
<dbReference type="RefSeq" id="WP_186888636.1">
    <property type="nucleotide sequence ID" value="NZ_JACONZ010000005.1"/>
</dbReference>
<dbReference type="PANTHER" id="PTHR32196">
    <property type="entry name" value="ABC TRANSPORTER PERMEASE PROTEIN YPHD-RELATED-RELATED"/>
    <property type="match status" value="1"/>
</dbReference>
<name>A0A923REG7_9FIRM</name>
<evidence type="ECO:0000256" key="6">
    <source>
        <dbReference type="ARBA" id="ARBA00022989"/>
    </source>
</evidence>
<accession>A0A923REG7</accession>
<keyword evidence="5 9" id="KW-0812">Transmembrane</keyword>
<proteinExistence type="predicted"/>
<sequence>MNTATKKKFSKDDILVFFLKNRSLLLVLIFSILLSLSTSTFLTGNNLMSLARQISANCIIGVGYTLLLASDSVDLSAGYMMCMIGIISGLLSQIEGMPFLAILLICIVVGAACGSWNAFIANKFKLPPFLVTLAMQQIFKGTLMLLSNGSPIGNLNPGIIFMGQGYIGPIPFPVILMVCFIAVGAVIFSRTQFGRDVIAIGGNPEAARVSGIGVAKTRILVSALLGVTIAVTALVSCGRVASAQTTLGGDTVMDIIAAVVIGGTPMGGGSGTVVGTLFGCLVIGLISNGLNLLRVSSFWQMVSKGVIILVAVILDVYSEKIYERMRNKD</sequence>
<evidence type="ECO:0000256" key="5">
    <source>
        <dbReference type="ARBA" id="ARBA00022692"/>
    </source>
</evidence>
<protein>
    <recommendedName>
        <fullName evidence="8">Autoinducer 2 import system permease protein LsrD</fullName>
    </recommendedName>
</protein>
<evidence type="ECO:0000313" key="11">
    <source>
        <dbReference type="Proteomes" id="UP000659630"/>
    </source>
</evidence>
<dbReference type="GO" id="GO:0022857">
    <property type="term" value="F:transmembrane transporter activity"/>
    <property type="evidence" value="ECO:0007669"/>
    <property type="project" value="InterPro"/>
</dbReference>
<evidence type="ECO:0000256" key="3">
    <source>
        <dbReference type="ARBA" id="ARBA00022475"/>
    </source>
</evidence>
<dbReference type="CDD" id="cd06579">
    <property type="entry name" value="TM_PBP1_transp_AraH_like"/>
    <property type="match status" value="1"/>
</dbReference>
<evidence type="ECO:0000256" key="4">
    <source>
        <dbReference type="ARBA" id="ARBA00022519"/>
    </source>
</evidence>
<evidence type="ECO:0000256" key="8">
    <source>
        <dbReference type="ARBA" id="ARBA00039381"/>
    </source>
</evidence>
<dbReference type="Pfam" id="PF02653">
    <property type="entry name" value="BPD_transp_2"/>
    <property type="match status" value="1"/>
</dbReference>
<feature type="transmembrane region" description="Helical" evidence="9">
    <location>
        <begin position="273"/>
        <end position="292"/>
    </location>
</feature>
<keyword evidence="7 9" id="KW-0472">Membrane</keyword>
<keyword evidence="4" id="KW-0997">Cell inner membrane</keyword>
<keyword evidence="3" id="KW-1003">Cell membrane</keyword>
<dbReference type="AlphaFoldDB" id="A0A923REG7"/>
<keyword evidence="6 9" id="KW-1133">Transmembrane helix</keyword>
<dbReference type="PANTHER" id="PTHR32196:SF71">
    <property type="entry name" value="AUTOINDUCER 2 IMPORT SYSTEM PERMEASE PROTEIN LSRD"/>
    <property type="match status" value="1"/>
</dbReference>
<dbReference type="EMBL" id="JACONZ010000005">
    <property type="protein sequence ID" value="MBC5582271.1"/>
    <property type="molecule type" value="Genomic_DNA"/>
</dbReference>
<dbReference type="GO" id="GO:0005886">
    <property type="term" value="C:plasma membrane"/>
    <property type="evidence" value="ECO:0007669"/>
    <property type="project" value="UniProtKB-SubCell"/>
</dbReference>